<dbReference type="EMBL" id="BPLR01019256">
    <property type="protein sequence ID" value="GIZ05275.1"/>
    <property type="molecule type" value="Genomic_DNA"/>
</dbReference>
<name>A0AAV4YG65_CAEEX</name>
<dbReference type="Proteomes" id="UP001054945">
    <property type="component" value="Unassembled WGS sequence"/>
</dbReference>
<comment type="caution">
    <text evidence="1">The sequence shown here is derived from an EMBL/GenBank/DDBJ whole genome shotgun (WGS) entry which is preliminary data.</text>
</comment>
<accession>A0AAV4YG65</accession>
<gene>
    <name evidence="1" type="ORF">CEXT_116021</name>
</gene>
<reference evidence="1 2" key="1">
    <citation type="submission" date="2021-06" db="EMBL/GenBank/DDBJ databases">
        <title>Caerostris extrusa draft genome.</title>
        <authorList>
            <person name="Kono N."/>
            <person name="Arakawa K."/>
        </authorList>
    </citation>
    <scope>NUCLEOTIDE SEQUENCE [LARGE SCALE GENOMIC DNA]</scope>
</reference>
<evidence type="ECO:0000313" key="2">
    <source>
        <dbReference type="Proteomes" id="UP001054945"/>
    </source>
</evidence>
<sequence length="162" mass="18576">MVLRYYLIPGLFAVVIRYERFCSEADIECEFCKVRKFRIVRIAPTAQLKHLSGLSAKMATTFETNQMTQKFSITTHANAFQPNPTKQIRVANHRGFVYFVFARFRVLRVRVSSSTSQERRRDEGDVMRIRSIFPRPHPSRCASGAFDVTTSANIVPMAHPSS</sequence>
<keyword evidence="2" id="KW-1185">Reference proteome</keyword>
<protein>
    <submittedName>
        <fullName evidence="1">Uncharacterized protein</fullName>
    </submittedName>
</protein>
<organism evidence="1 2">
    <name type="scientific">Caerostris extrusa</name>
    <name type="common">Bark spider</name>
    <name type="synonym">Caerostris bankana</name>
    <dbReference type="NCBI Taxonomy" id="172846"/>
    <lineage>
        <taxon>Eukaryota</taxon>
        <taxon>Metazoa</taxon>
        <taxon>Ecdysozoa</taxon>
        <taxon>Arthropoda</taxon>
        <taxon>Chelicerata</taxon>
        <taxon>Arachnida</taxon>
        <taxon>Araneae</taxon>
        <taxon>Araneomorphae</taxon>
        <taxon>Entelegynae</taxon>
        <taxon>Araneoidea</taxon>
        <taxon>Araneidae</taxon>
        <taxon>Caerostris</taxon>
    </lineage>
</organism>
<dbReference type="AlphaFoldDB" id="A0AAV4YG65"/>
<proteinExistence type="predicted"/>
<evidence type="ECO:0000313" key="1">
    <source>
        <dbReference type="EMBL" id="GIZ05275.1"/>
    </source>
</evidence>